<evidence type="ECO:0000313" key="8">
    <source>
        <dbReference type="EMBL" id="KAK5578458.1"/>
    </source>
</evidence>
<evidence type="ECO:0000259" key="7">
    <source>
        <dbReference type="Pfam" id="PF05529"/>
    </source>
</evidence>
<keyword evidence="9" id="KW-1185">Reference proteome</keyword>
<keyword evidence="5" id="KW-0813">Transport</keyword>
<evidence type="ECO:0000313" key="9">
    <source>
        <dbReference type="Proteomes" id="UP001344447"/>
    </source>
</evidence>
<comment type="caution">
    <text evidence="8">The sequence shown here is derived from an EMBL/GenBank/DDBJ whole genome shotgun (WGS) entry which is preliminary data.</text>
</comment>
<reference evidence="8 9" key="1">
    <citation type="submission" date="2023-11" db="EMBL/GenBank/DDBJ databases">
        <title>Dfirmibasis_genome.</title>
        <authorList>
            <person name="Edelbroek B."/>
            <person name="Kjellin J."/>
            <person name="Jerlstrom-Hultqvist J."/>
            <person name="Soderbom F."/>
        </authorList>
    </citation>
    <scope>NUCLEOTIDE SEQUENCE [LARGE SCALE GENOMIC DNA]</scope>
    <source>
        <strain evidence="8 9">TNS-C-14</strain>
    </source>
</reference>
<evidence type="ECO:0000256" key="3">
    <source>
        <dbReference type="ARBA" id="ARBA00022989"/>
    </source>
</evidence>
<dbReference type="Pfam" id="PF05529">
    <property type="entry name" value="Bap31"/>
    <property type="match status" value="1"/>
</dbReference>
<dbReference type="Proteomes" id="UP001344447">
    <property type="component" value="Unassembled WGS sequence"/>
</dbReference>
<evidence type="ECO:0000256" key="6">
    <source>
        <dbReference type="SAM" id="MobiDB-lite"/>
    </source>
</evidence>
<keyword evidence="5" id="KW-0653">Protein transport</keyword>
<dbReference type="EMBL" id="JAVFKY010000003">
    <property type="protein sequence ID" value="KAK5578458.1"/>
    <property type="molecule type" value="Genomic_DNA"/>
</dbReference>
<dbReference type="AlphaFoldDB" id="A0AAN7TZ89"/>
<feature type="transmembrane region" description="Helical" evidence="5">
    <location>
        <begin position="98"/>
        <end position="116"/>
    </location>
</feature>
<sequence length="206" mass="24088">MEFLMTLVFLVLLVEIVFCTFFMLPVSMQLRKNVFNKLDKLFGGQNAKIFLKVLALLVVIVFCDSIVNSYNINKKLHTPELTGAKFDRQNEYTRMFRYQRNSYICGFCLYLFFLIYRSQGIVGQLSSVEASKNAIEKQTKNNLNTVETLLTENEKLKTENKDLKKMEKEHKAMKSQAESTTKEYLKLQEEYNQLLGKKTKTQKKDD</sequence>
<keyword evidence="5" id="KW-0931">ER-Golgi transport</keyword>
<accession>A0AAN7TZ89</accession>
<gene>
    <name evidence="8" type="ORF">RB653_008129</name>
</gene>
<evidence type="ECO:0000256" key="4">
    <source>
        <dbReference type="ARBA" id="ARBA00023136"/>
    </source>
</evidence>
<proteinExistence type="inferred from homology"/>
<evidence type="ECO:0000256" key="1">
    <source>
        <dbReference type="ARBA" id="ARBA00004141"/>
    </source>
</evidence>
<keyword evidence="3 5" id="KW-1133">Transmembrane helix</keyword>
<feature type="region of interest" description="Disordered" evidence="6">
    <location>
        <begin position="160"/>
        <end position="181"/>
    </location>
</feature>
<dbReference type="GO" id="GO:0070973">
    <property type="term" value="P:protein localization to endoplasmic reticulum exit site"/>
    <property type="evidence" value="ECO:0007669"/>
    <property type="project" value="UniProtKB-UniRule"/>
</dbReference>
<comment type="subcellular location">
    <subcellularLocation>
        <location evidence="5">Endoplasmic reticulum membrane</location>
        <topology evidence="5">Multi-pass membrane protein</topology>
    </subcellularLocation>
    <subcellularLocation>
        <location evidence="1">Membrane</location>
        <topology evidence="1">Multi-pass membrane protein</topology>
    </subcellularLocation>
</comment>
<keyword evidence="2 5" id="KW-0812">Transmembrane</keyword>
<feature type="domain" description="BAP29/BAP31 transmembrane" evidence="7">
    <location>
        <begin position="1"/>
        <end position="133"/>
    </location>
</feature>
<feature type="transmembrane region" description="Helical" evidence="5">
    <location>
        <begin position="6"/>
        <end position="28"/>
    </location>
</feature>
<organism evidence="8 9">
    <name type="scientific">Dictyostelium firmibasis</name>
    <dbReference type="NCBI Taxonomy" id="79012"/>
    <lineage>
        <taxon>Eukaryota</taxon>
        <taxon>Amoebozoa</taxon>
        <taxon>Evosea</taxon>
        <taxon>Eumycetozoa</taxon>
        <taxon>Dictyostelia</taxon>
        <taxon>Dictyosteliales</taxon>
        <taxon>Dictyosteliaceae</taxon>
        <taxon>Dictyostelium</taxon>
    </lineage>
</organism>
<evidence type="ECO:0000256" key="2">
    <source>
        <dbReference type="ARBA" id="ARBA00022692"/>
    </source>
</evidence>
<dbReference type="GO" id="GO:0005789">
    <property type="term" value="C:endoplasmic reticulum membrane"/>
    <property type="evidence" value="ECO:0007669"/>
    <property type="project" value="UniProtKB-SubCell"/>
</dbReference>
<dbReference type="GO" id="GO:0006886">
    <property type="term" value="P:intracellular protein transport"/>
    <property type="evidence" value="ECO:0007669"/>
    <property type="project" value="UniProtKB-UniRule"/>
</dbReference>
<name>A0AAN7TZ89_9MYCE</name>
<dbReference type="PANTHER" id="PTHR12701:SF20">
    <property type="entry name" value="ENDOPLASMIC RETICULUM TRANSMEMBRANE PROTEIN"/>
    <property type="match status" value="1"/>
</dbReference>
<keyword evidence="5" id="KW-0256">Endoplasmic reticulum</keyword>
<dbReference type="PANTHER" id="PTHR12701">
    <property type="entry name" value="BCR-ASSOCIATED PROTEIN, BAP"/>
    <property type="match status" value="1"/>
</dbReference>
<dbReference type="Gene3D" id="1.20.5.110">
    <property type="match status" value="1"/>
</dbReference>
<evidence type="ECO:0000256" key="5">
    <source>
        <dbReference type="RuleBase" id="RU367026"/>
    </source>
</evidence>
<protein>
    <recommendedName>
        <fullName evidence="5">Endoplasmic reticulum transmembrane protein</fullName>
    </recommendedName>
</protein>
<dbReference type="InterPro" id="IPR008417">
    <property type="entry name" value="BAP29/BAP31"/>
</dbReference>
<keyword evidence="4 5" id="KW-0472">Membrane</keyword>
<comment type="similarity">
    <text evidence="5">Belongs to the BCAP29/BCAP31 family.</text>
</comment>
<dbReference type="GO" id="GO:0006888">
    <property type="term" value="P:endoplasmic reticulum to Golgi vesicle-mediated transport"/>
    <property type="evidence" value="ECO:0007669"/>
    <property type="project" value="UniProtKB-UniRule"/>
</dbReference>
<dbReference type="InterPro" id="IPR040463">
    <property type="entry name" value="BAP29/BAP31_N"/>
</dbReference>
<comment type="function">
    <text evidence="5">May play a role in anterograde transport of membrane proteins from the endoplasmic reticulum to the Golgi.</text>
</comment>
<feature type="compositionally biased region" description="Basic and acidic residues" evidence="6">
    <location>
        <begin position="160"/>
        <end position="172"/>
    </location>
</feature>
<feature type="transmembrane region" description="Helical" evidence="5">
    <location>
        <begin position="49"/>
        <end position="67"/>
    </location>
</feature>